<sequence length="75" mass="8521">MNKRVTIEIPDDLYRVISRYGDLHGLDPDDYATMALQRHLEDLQDIAAAEAAMKGIQSGEDRVVSSKEFWHGMDD</sequence>
<organism evidence="1">
    <name type="scientific">Agrobacterium albertimagni</name>
    <dbReference type="NCBI Taxonomy" id="147266"/>
    <lineage>
        <taxon>Bacteria</taxon>
        <taxon>Pseudomonadati</taxon>
        <taxon>Pseudomonadota</taxon>
        <taxon>Alphaproteobacteria</taxon>
        <taxon>Hyphomicrobiales</taxon>
        <taxon>Rhizobiaceae</taxon>
        <taxon>Rhizobium/Agrobacterium group</taxon>
        <taxon>Agrobacterium</taxon>
    </lineage>
</organism>
<reference evidence="1" key="1">
    <citation type="journal article" date="2020" name="mSystems">
        <title>Genome- and Community-Level Interaction Insights into Carbon Utilization and Element Cycling Functions of Hydrothermarchaeota in Hydrothermal Sediment.</title>
        <authorList>
            <person name="Zhou Z."/>
            <person name="Liu Y."/>
            <person name="Xu W."/>
            <person name="Pan J."/>
            <person name="Luo Z.H."/>
            <person name="Li M."/>
        </authorList>
    </citation>
    <scope>NUCLEOTIDE SEQUENCE [LARGE SCALE GENOMIC DNA]</scope>
    <source>
        <strain evidence="1">SpSt-243</strain>
    </source>
</reference>
<comment type="caution">
    <text evidence="1">The sequence shown here is derived from an EMBL/GenBank/DDBJ whole genome shotgun (WGS) entry which is preliminary data.</text>
</comment>
<dbReference type="AlphaFoldDB" id="A0A7C1SKD0"/>
<name>A0A7C1SKD0_9HYPH</name>
<dbReference type="EMBL" id="DSKI01000922">
    <property type="protein sequence ID" value="HEB45538.1"/>
    <property type="molecule type" value="Genomic_DNA"/>
</dbReference>
<evidence type="ECO:0000313" key="1">
    <source>
        <dbReference type="EMBL" id="HEB45538.1"/>
    </source>
</evidence>
<protein>
    <submittedName>
        <fullName evidence="1">CopG family transcriptional regulator</fullName>
    </submittedName>
</protein>
<proteinExistence type="predicted"/>
<gene>
    <name evidence="1" type="ORF">ENP70_18015</name>
</gene>
<accession>A0A7C1SKD0</accession>